<keyword evidence="2" id="KW-1185">Reference proteome</keyword>
<protein>
    <submittedName>
        <fullName evidence="1">Uncharacterized protein</fullName>
    </submittedName>
</protein>
<organism evidence="1 2">
    <name type="scientific">Catharanthus roseus</name>
    <name type="common">Madagascar periwinkle</name>
    <name type="synonym">Vinca rosea</name>
    <dbReference type="NCBI Taxonomy" id="4058"/>
    <lineage>
        <taxon>Eukaryota</taxon>
        <taxon>Viridiplantae</taxon>
        <taxon>Streptophyta</taxon>
        <taxon>Embryophyta</taxon>
        <taxon>Tracheophyta</taxon>
        <taxon>Spermatophyta</taxon>
        <taxon>Magnoliopsida</taxon>
        <taxon>eudicotyledons</taxon>
        <taxon>Gunneridae</taxon>
        <taxon>Pentapetalae</taxon>
        <taxon>asterids</taxon>
        <taxon>lamiids</taxon>
        <taxon>Gentianales</taxon>
        <taxon>Apocynaceae</taxon>
        <taxon>Rauvolfioideae</taxon>
        <taxon>Vinceae</taxon>
        <taxon>Catharanthinae</taxon>
        <taxon>Catharanthus</taxon>
    </lineage>
</organism>
<reference evidence="2" key="1">
    <citation type="journal article" date="2023" name="Nat. Plants">
        <title>Single-cell RNA sequencing provides a high-resolution roadmap for understanding the multicellular compartmentation of specialized metabolism.</title>
        <authorList>
            <person name="Sun S."/>
            <person name="Shen X."/>
            <person name="Li Y."/>
            <person name="Li Y."/>
            <person name="Wang S."/>
            <person name="Li R."/>
            <person name="Zhang H."/>
            <person name="Shen G."/>
            <person name="Guo B."/>
            <person name="Wei J."/>
            <person name="Xu J."/>
            <person name="St-Pierre B."/>
            <person name="Chen S."/>
            <person name="Sun C."/>
        </authorList>
    </citation>
    <scope>NUCLEOTIDE SEQUENCE [LARGE SCALE GENOMIC DNA]</scope>
</reference>
<proteinExistence type="predicted"/>
<dbReference type="Proteomes" id="UP001060085">
    <property type="component" value="Linkage Group LG01"/>
</dbReference>
<gene>
    <name evidence="1" type="ORF">M9H77_02482</name>
</gene>
<sequence>MIFPISTLWKRDQFIFSCELKVLLLSSASKVYKVIQVSKKKRAYPDSYDPLPTAFTPPLTSTSLVATSTPPAVASTPPVMSTPVATVSTSLVNFTLFLQLPYSSSSPISSPSSSTSSTGMSLSPTPSSSTPPHAQGFVDAHQLITPHSRMKGFDETRDMRVPYGLLGRNEHPFVTMT</sequence>
<evidence type="ECO:0000313" key="2">
    <source>
        <dbReference type="Proteomes" id="UP001060085"/>
    </source>
</evidence>
<evidence type="ECO:0000313" key="1">
    <source>
        <dbReference type="EMBL" id="KAI5681255.1"/>
    </source>
</evidence>
<dbReference type="EMBL" id="CM044701">
    <property type="protein sequence ID" value="KAI5681255.1"/>
    <property type="molecule type" value="Genomic_DNA"/>
</dbReference>
<name>A0ACC0C8M5_CATRO</name>
<accession>A0ACC0C8M5</accession>
<comment type="caution">
    <text evidence="1">The sequence shown here is derived from an EMBL/GenBank/DDBJ whole genome shotgun (WGS) entry which is preliminary data.</text>
</comment>